<evidence type="ECO:0000256" key="16">
    <source>
        <dbReference type="SAM" id="MobiDB-lite"/>
    </source>
</evidence>
<evidence type="ECO:0000313" key="18">
    <source>
        <dbReference type="EMBL" id="PWA27431.1"/>
    </source>
</evidence>
<dbReference type="GO" id="GO:0005886">
    <property type="term" value="C:plasma membrane"/>
    <property type="evidence" value="ECO:0007669"/>
    <property type="project" value="UniProtKB-SubCell"/>
</dbReference>
<evidence type="ECO:0000256" key="5">
    <source>
        <dbReference type="ARBA" id="ARBA00022692"/>
    </source>
</evidence>
<evidence type="ECO:0000313" key="19">
    <source>
        <dbReference type="Proteomes" id="UP000250572"/>
    </source>
</evidence>
<gene>
    <name evidence="18" type="ORF">CCH79_00000183</name>
</gene>
<dbReference type="GO" id="GO:0046624">
    <property type="term" value="F:sphingolipid transporter activity"/>
    <property type="evidence" value="ECO:0007669"/>
    <property type="project" value="TreeGrafter"/>
</dbReference>
<proteinExistence type="inferred from homology"/>
<feature type="transmembrane region" description="Helical" evidence="17">
    <location>
        <begin position="613"/>
        <end position="634"/>
    </location>
</feature>
<evidence type="ECO:0000256" key="1">
    <source>
        <dbReference type="ARBA" id="ARBA00004651"/>
    </source>
</evidence>
<feature type="transmembrane region" description="Helical" evidence="17">
    <location>
        <begin position="329"/>
        <end position="352"/>
    </location>
</feature>
<feature type="region of interest" description="Disordered" evidence="16">
    <location>
        <begin position="1"/>
        <end position="70"/>
    </location>
</feature>
<feature type="transmembrane region" description="Helical" evidence="17">
    <location>
        <begin position="470"/>
        <end position="492"/>
    </location>
</feature>
<reference evidence="18 19" key="1">
    <citation type="journal article" date="2018" name="G3 (Bethesda)">
        <title>A High-Quality Reference Genome for the Invasive Mosquitofish Gambusia affinis Using a Chicago Library.</title>
        <authorList>
            <person name="Hoffberg S.L."/>
            <person name="Troendle N.J."/>
            <person name="Glenn T.C."/>
            <person name="Mahmud O."/>
            <person name="Louha S."/>
            <person name="Chalopin D."/>
            <person name="Bennetzen J.L."/>
            <person name="Mauricio R."/>
        </authorList>
    </citation>
    <scope>NUCLEOTIDE SEQUENCE [LARGE SCALE GENOMIC DNA]</scope>
    <source>
        <strain evidence="18">NE01/NJP1002.9</strain>
        <tissue evidence="18">Muscle</tissue>
    </source>
</reference>
<evidence type="ECO:0000256" key="14">
    <source>
        <dbReference type="ARBA" id="ARBA00036741"/>
    </source>
</evidence>
<feature type="transmembrane region" description="Helical" evidence="17">
    <location>
        <begin position="565"/>
        <end position="593"/>
    </location>
</feature>
<comment type="catalytic activity">
    <reaction evidence="13">
        <text>a 1-acyl-sn-glycero-3-phosphocholine(in) + Na(+)(in) = a 1-acyl-sn-glycero-3-phosphocholine(out) + Na(+)(out)</text>
        <dbReference type="Rhea" id="RHEA:44376"/>
        <dbReference type="ChEBI" id="CHEBI:29101"/>
        <dbReference type="ChEBI" id="CHEBI:58168"/>
    </reaction>
</comment>
<dbReference type="Proteomes" id="UP000250572">
    <property type="component" value="Unassembled WGS sequence"/>
</dbReference>
<dbReference type="SUPFAM" id="SSF103473">
    <property type="entry name" value="MFS general substrate transporter"/>
    <property type="match status" value="1"/>
</dbReference>
<feature type="transmembrane region" description="Helical" evidence="17">
    <location>
        <begin position="524"/>
        <end position="544"/>
    </location>
</feature>
<dbReference type="STRING" id="33528.ENSGAFP00000013057"/>
<keyword evidence="7 17" id="KW-1133">Transmembrane helix</keyword>
<name>A0A315VVL2_GAMAF</name>
<evidence type="ECO:0000256" key="15">
    <source>
        <dbReference type="ARBA" id="ARBA00058849"/>
    </source>
</evidence>
<dbReference type="InterPro" id="IPR036259">
    <property type="entry name" value="MFS_trans_sf"/>
</dbReference>
<comment type="similarity">
    <text evidence="2">Belongs to the major facilitator superfamily.</text>
</comment>
<dbReference type="InterPro" id="IPR039672">
    <property type="entry name" value="MFS_2"/>
</dbReference>
<evidence type="ECO:0000256" key="13">
    <source>
        <dbReference type="ARBA" id="ARBA00036686"/>
    </source>
</evidence>
<dbReference type="EMBL" id="NHOQ01001000">
    <property type="protein sequence ID" value="PWA27431.1"/>
    <property type="molecule type" value="Genomic_DNA"/>
</dbReference>
<evidence type="ECO:0008006" key="20">
    <source>
        <dbReference type="Google" id="ProtNLM"/>
    </source>
</evidence>
<feature type="transmembrane region" description="Helical" evidence="17">
    <location>
        <begin position="446"/>
        <end position="464"/>
    </location>
</feature>
<comment type="catalytic activity">
    <reaction evidence="14">
        <text>a 1-acyl-sn-glycero-3-phosphoethanolamine(in) + Na(+)(in) = a 1-acyl-sn-glycero-3-phosphoethanolamine(out) + Na(+)(out)</text>
        <dbReference type="Rhea" id="RHEA:43868"/>
        <dbReference type="ChEBI" id="CHEBI:29101"/>
        <dbReference type="ChEBI" id="CHEBI:64381"/>
    </reaction>
</comment>
<evidence type="ECO:0000256" key="9">
    <source>
        <dbReference type="ARBA" id="ARBA00023136"/>
    </source>
</evidence>
<dbReference type="GO" id="GO:0015293">
    <property type="term" value="F:symporter activity"/>
    <property type="evidence" value="ECO:0007669"/>
    <property type="project" value="UniProtKB-KW"/>
</dbReference>
<evidence type="ECO:0000256" key="8">
    <source>
        <dbReference type="ARBA" id="ARBA00023055"/>
    </source>
</evidence>
<organism evidence="18 19">
    <name type="scientific">Gambusia affinis</name>
    <name type="common">Western mosquitofish</name>
    <name type="synonym">Heterandria affinis</name>
    <dbReference type="NCBI Taxonomy" id="33528"/>
    <lineage>
        <taxon>Eukaryota</taxon>
        <taxon>Metazoa</taxon>
        <taxon>Chordata</taxon>
        <taxon>Craniata</taxon>
        <taxon>Vertebrata</taxon>
        <taxon>Euteleostomi</taxon>
        <taxon>Actinopterygii</taxon>
        <taxon>Neopterygii</taxon>
        <taxon>Teleostei</taxon>
        <taxon>Neoteleostei</taxon>
        <taxon>Acanthomorphata</taxon>
        <taxon>Ovalentaria</taxon>
        <taxon>Atherinomorphae</taxon>
        <taxon>Cyprinodontiformes</taxon>
        <taxon>Poeciliidae</taxon>
        <taxon>Poeciliinae</taxon>
        <taxon>Gambusia</taxon>
    </lineage>
</organism>
<dbReference type="FunFam" id="1.20.1250.20:FF:000183">
    <property type="entry name" value="sodium-dependent lysophosphatidylcholine symporter 1 isoform X2"/>
    <property type="match status" value="1"/>
</dbReference>
<comment type="catalytic activity">
    <reaction evidence="12">
        <text>1-(4Z,7Z,10Z,13Z,16Z,19Z-docosahexaenoyl)-sn-glycero-3-phosphocholine(in) + Na(+)(in) = 1-(4Z,7Z,10Z,13Z,16Z,19Z-docosahexaenoyl)-sn-glycero-3-phosphocholine(out) + Na(+)(out)</text>
        <dbReference type="Rhea" id="RHEA:43860"/>
        <dbReference type="ChEBI" id="CHEBI:29101"/>
        <dbReference type="ChEBI" id="CHEBI:73873"/>
    </reaction>
</comment>
<dbReference type="FunFam" id="1.20.1250.20:FF:000185">
    <property type="entry name" value="sodium-dependent lysophosphatidylcholine symporter 1 isoform X1"/>
    <property type="match status" value="1"/>
</dbReference>
<keyword evidence="5 17" id="KW-0812">Transmembrane</keyword>
<dbReference type="AlphaFoldDB" id="A0A315VVL2"/>
<dbReference type="GO" id="GO:0008643">
    <property type="term" value="P:carbohydrate transport"/>
    <property type="evidence" value="ECO:0007669"/>
    <property type="project" value="InterPro"/>
</dbReference>
<evidence type="ECO:0000256" key="7">
    <source>
        <dbReference type="ARBA" id="ARBA00022989"/>
    </source>
</evidence>
<feature type="transmembrane region" description="Helical" evidence="17">
    <location>
        <begin position="228"/>
        <end position="252"/>
    </location>
</feature>
<comment type="subcellular location">
    <subcellularLocation>
        <location evidence="1">Cell membrane</location>
        <topology evidence="1">Multi-pass membrane protein</topology>
    </subcellularLocation>
</comment>
<evidence type="ECO:0000256" key="2">
    <source>
        <dbReference type="ARBA" id="ARBA00008335"/>
    </source>
</evidence>
<evidence type="ECO:0000256" key="17">
    <source>
        <dbReference type="SAM" id="Phobius"/>
    </source>
</evidence>
<keyword evidence="4" id="KW-1003">Cell membrane</keyword>
<dbReference type="Pfam" id="PF13347">
    <property type="entry name" value="MFS_2"/>
    <property type="match status" value="2"/>
</dbReference>
<evidence type="ECO:0000256" key="6">
    <source>
        <dbReference type="ARBA" id="ARBA00022847"/>
    </source>
</evidence>
<feature type="compositionally biased region" description="Polar residues" evidence="16">
    <location>
        <begin position="37"/>
        <end position="49"/>
    </location>
</feature>
<comment type="function">
    <text evidence="15">Sodium-dependent lysophosphatidylcholine (LPC) symporter, which plays an essential role for blood-brain barrier formation and function. Specifically expressed in endothelium of the blood-brain barrier of micro-vessels and transports LPC into the brain. Transport of LPC is essential because it constitutes the major mechanism by which docosahexaenoic acid (DHA), an omega-3 fatty acid that is essential for normal brain growth and cognitive function, enters the brain. Transports LPC carrying long-chain fatty acids such LPC oleate and LPC palmitate with a minimum acyl chain length of 14 carbons. Does not transport docosahexaenoic acid in unesterified fatty acid.</text>
</comment>
<evidence type="ECO:0000256" key="10">
    <source>
        <dbReference type="ARBA" id="ARBA00035893"/>
    </source>
</evidence>
<comment type="catalytic activity">
    <reaction evidence="11">
        <text>1-(9Z-octadecenoyl)-sn-glycero-3-phosphocholine(in) + Na(+)(in) = 1-(9Z-octadecenoyl)-sn-glycero-3-phosphocholine(out) + Na(+)(out)</text>
        <dbReference type="Rhea" id="RHEA:43856"/>
        <dbReference type="ChEBI" id="CHEBI:28610"/>
        <dbReference type="ChEBI" id="CHEBI:29101"/>
    </reaction>
</comment>
<evidence type="ECO:0000256" key="12">
    <source>
        <dbReference type="ARBA" id="ARBA00036185"/>
    </source>
</evidence>
<feature type="transmembrane region" description="Helical" evidence="17">
    <location>
        <begin position="499"/>
        <end position="518"/>
    </location>
</feature>
<keyword evidence="8" id="KW-0445">Lipid transport</keyword>
<keyword evidence="9 17" id="KW-0472">Membrane</keyword>
<evidence type="ECO:0000256" key="11">
    <source>
        <dbReference type="ARBA" id="ARBA00035930"/>
    </source>
</evidence>
<dbReference type="PANTHER" id="PTHR11328">
    <property type="entry name" value="MAJOR FACILITATOR SUPERFAMILY DOMAIN-CONTAINING PROTEIN"/>
    <property type="match status" value="1"/>
</dbReference>
<feature type="transmembrane region" description="Helical" evidence="17">
    <location>
        <begin position="382"/>
        <end position="404"/>
    </location>
</feature>
<keyword evidence="3" id="KW-0813">Transport</keyword>
<sequence length="663" mass="73634">MAAEFHSRAVSGGQEEPPASGAVAHSRARSHGHLQFQPLTRTSQWQATLDHTRSHARTHHFITPPRAPQPRYSCRLTHSLTAMTKAERGVQGSAEKMTKASEPLVPKAPQQSLQTNLNQKLSICSKLCFAIGGAPKEVTSSASAFFLQIYLLDVAQINPFQASLVLFIGRVWGAVTDPVIGFLITKSSWTKIGRLMPWILGCTPFLVVSYFCLWFVPPFVNGRFVWYLVFYCLYQTLINCFHVSYSALTMFISTDQKERDSATAYRMTVEVMGTLMGAAIQGQIVASAHTQKHCSPHNMSAGYLGNSSGAEIVKSLVPSQEYLSQAKEVYLIAAGVIGAVFLLCTLVMFLGVKEREDPYGLKTEEQIPFVQGFLKVMGHGPYIILTAAFLLITVAVQLSSVAGINHSRKLPPVSSFSSHFVWHPLQHAECPHRLCRISEYLNVPSLIFLQLTQSNFVLFCTYAAGLREHFQNIVVVILVSALLSIPFWQWFLKRFGKKTAAFCGITWIMPFSMMLVFIPNLVVAYIVAVSSGLSIAASLLLPWSMLPDVVDDFRLTNSSSRGHEAIFYSFYVFFVKLAAGITLGVSTLCLQFAGYETRGCSQPPPVVYTLKLLIGAAPIAFIVTGLMILVLYPINEDVRRRNKLWLEELRCVEIINAQLREKL</sequence>
<dbReference type="PANTHER" id="PTHR11328:SF30">
    <property type="entry name" value="SPHINGOSINE-1-PHOSPHATE TRANSPORTER MFSD2B"/>
    <property type="match status" value="1"/>
</dbReference>
<accession>A0A315VVL2</accession>
<comment type="catalytic activity">
    <reaction evidence="10">
        <text>1-hexadecanoyl-sn-glycero-3-phosphocholine(in) + Na(+)(in) = 1-hexadecanoyl-sn-glycero-3-phosphocholine(out) + Na(+)(out)</text>
        <dbReference type="Rhea" id="RHEA:43864"/>
        <dbReference type="ChEBI" id="CHEBI:29101"/>
        <dbReference type="ChEBI" id="CHEBI:72998"/>
    </reaction>
</comment>
<keyword evidence="19" id="KW-1185">Reference proteome</keyword>
<dbReference type="Gene3D" id="1.20.1250.20">
    <property type="entry name" value="MFS general substrate transporter like domains"/>
    <property type="match status" value="2"/>
</dbReference>
<evidence type="ECO:0000256" key="3">
    <source>
        <dbReference type="ARBA" id="ARBA00022448"/>
    </source>
</evidence>
<comment type="caution">
    <text evidence="18">The sequence shown here is derived from an EMBL/GenBank/DDBJ whole genome shotgun (WGS) entry which is preliminary data.</text>
</comment>
<protein>
    <recommendedName>
        <fullName evidence="20">Major facilitator superfamily domain containing 2B</fullName>
    </recommendedName>
</protein>
<feature type="transmembrane region" description="Helical" evidence="17">
    <location>
        <begin position="195"/>
        <end position="216"/>
    </location>
</feature>
<evidence type="ECO:0000256" key="4">
    <source>
        <dbReference type="ARBA" id="ARBA00022475"/>
    </source>
</evidence>
<dbReference type="GO" id="GO:0051977">
    <property type="term" value="P:lysophospholipid transport"/>
    <property type="evidence" value="ECO:0007669"/>
    <property type="project" value="UniProtKB-ARBA"/>
</dbReference>
<keyword evidence="6" id="KW-0769">Symport</keyword>